<keyword evidence="4" id="KW-1185">Reference proteome</keyword>
<dbReference type="RefSeq" id="WP_187566764.1">
    <property type="nucleotide sequence ID" value="NZ_BMMY01000002.1"/>
</dbReference>
<proteinExistence type="predicted"/>
<name>A0A7G9R368_9MICO</name>
<dbReference type="KEGG" id="pei:H9L10_02905"/>
<organism evidence="3 4">
    <name type="scientific">Phycicoccus endophyticus</name>
    <dbReference type="NCBI Taxonomy" id="1690220"/>
    <lineage>
        <taxon>Bacteria</taxon>
        <taxon>Bacillati</taxon>
        <taxon>Actinomycetota</taxon>
        <taxon>Actinomycetes</taxon>
        <taxon>Micrococcales</taxon>
        <taxon>Intrasporangiaceae</taxon>
        <taxon>Phycicoccus</taxon>
    </lineage>
</organism>
<dbReference type="SUPFAM" id="SSF52540">
    <property type="entry name" value="P-loop containing nucleoside triphosphate hydrolases"/>
    <property type="match status" value="1"/>
</dbReference>
<accession>A0A7G9R368</accession>
<evidence type="ECO:0000313" key="3">
    <source>
        <dbReference type="EMBL" id="QNN50043.1"/>
    </source>
</evidence>
<dbReference type="AlphaFoldDB" id="A0A7G9R368"/>
<dbReference type="Gene3D" id="3.40.50.300">
    <property type="entry name" value="P-loop containing nucleotide triphosphate hydrolases"/>
    <property type="match status" value="1"/>
</dbReference>
<dbReference type="InterPro" id="IPR027417">
    <property type="entry name" value="P-loop_NTPase"/>
</dbReference>
<dbReference type="InterPro" id="IPR002586">
    <property type="entry name" value="CobQ/CobB/MinD/ParA_Nub-bd_dom"/>
</dbReference>
<evidence type="ECO:0000313" key="4">
    <source>
        <dbReference type="Proteomes" id="UP000515976"/>
    </source>
</evidence>
<gene>
    <name evidence="3" type="ORF">H9L10_02905</name>
</gene>
<dbReference type="Pfam" id="PF01656">
    <property type="entry name" value="CbiA"/>
    <property type="match status" value="1"/>
</dbReference>
<dbReference type="Proteomes" id="UP000515976">
    <property type="component" value="Chromosome"/>
</dbReference>
<reference evidence="3 4" key="1">
    <citation type="submission" date="2020-08" db="EMBL/GenBank/DDBJ databases">
        <title>Genome sequence of Phycicoccus endophyticus JCM 31784T.</title>
        <authorList>
            <person name="Hyun D.-W."/>
            <person name="Bae J.-W."/>
        </authorList>
    </citation>
    <scope>NUCLEOTIDE SEQUENCE [LARGE SCALE GENOMIC DNA]</scope>
    <source>
        <strain evidence="3 4">JCM 31784</strain>
    </source>
</reference>
<evidence type="ECO:0000259" key="2">
    <source>
        <dbReference type="Pfam" id="PF01656"/>
    </source>
</evidence>
<feature type="domain" description="CobQ/CobB/MinD/ParA nucleotide binding" evidence="2">
    <location>
        <begin position="149"/>
        <end position="358"/>
    </location>
</feature>
<dbReference type="EMBL" id="CP060712">
    <property type="protein sequence ID" value="QNN50043.1"/>
    <property type="molecule type" value="Genomic_DNA"/>
</dbReference>
<sequence>MTTVVTALTHRHEARFVEVVGAAAEVTLVRRCADLPELLSTGAAGVARVAVVSPDLRGLDRDALRHLAGHGVRVAGLAAPEDEDGERRLRQLGVASVLHPDDDAATVAAVLGGLAEATTSRPLGPAAASTGEVEEEPEAPRAPTPVTVVWGPTGAPGRTTVAVTLAATLARAGIRTLLVDLDTWGASVAQLLGLVDEAPGVAAAARASEQGLLDVPGLARLAPEALPRLRVLTGLPRADRWPELRPAAVEDVLRLARGIVDHVVVDTGFALEEDEELSYDTAAPRRNAATLTALEAADRLVVVGAADPVGLQRLVRGVQDLAVRPAPPPTVLVNKVRASAAGPRPERTIREVLGRFAGLEEVRLLPWAPEDCDEAVLTGRALTEVRPRSPLLTQVAALAADLDERCVGAPTAGRHGTRRRARV</sequence>
<evidence type="ECO:0000256" key="1">
    <source>
        <dbReference type="SAM" id="MobiDB-lite"/>
    </source>
</evidence>
<protein>
    <submittedName>
        <fullName evidence="3">P-loop NTPase</fullName>
    </submittedName>
</protein>
<feature type="region of interest" description="Disordered" evidence="1">
    <location>
        <begin position="120"/>
        <end position="146"/>
    </location>
</feature>